<accession>A0ABR3LAQ3</accession>
<keyword evidence="2" id="KW-1185">Reference proteome</keyword>
<evidence type="ECO:0008006" key="3">
    <source>
        <dbReference type="Google" id="ProtNLM"/>
    </source>
</evidence>
<protein>
    <recommendedName>
        <fullName evidence="3">Vitellogenin</fullName>
    </recommendedName>
</protein>
<evidence type="ECO:0000313" key="1">
    <source>
        <dbReference type="EMBL" id="KAL1249450.1"/>
    </source>
</evidence>
<comment type="caution">
    <text evidence="1">The sequence shown here is derived from an EMBL/GenBank/DDBJ whole genome shotgun (WGS) entry which is preliminary data.</text>
</comment>
<sequence length="244" mass="26706">MFSNILEAPSTLNLIAANGIDMPFIGYVEVTFRLVSPTSHHTELVIPILVAKGQNLSHPIIGFNVIEQIVNSIKQVQPSTVNNNMLEKTVKATFPSLKRSKVQTFIKLVSAQSSCEYTVKTTKGNVNVPKRSIMQVSCGVYMQPVKEDSVLIFEPDVNPCWTDGLEFTESLVRLKRGAPTNITIEVCNDTDHDITLMGQTSIGTVQLVKNVFPASMFEVPANPTTIGVCHIQAADNTSSLDNTK</sequence>
<gene>
    <name evidence="1" type="ORF">QQF64_020455</name>
</gene>
<organism evidence="1 2">
    <name type="scientific">Cirrhinus molitorella</name>
    <name type="common">mud carp</name>
    <dbReference type="NCBI Taxonomy" id="172907"/>
    <lineage>
        <taxon>Eukaryota</taxon>
        <taxon>Metazoa</taxon>
        <taxon>Chordata</taxon>
        <taxon>Craniata</taxon>
        <taxon>Vertebrata</taxon>
        <taxon>Euteleostomi</taxon>
        <taxon>Actinopterygii</taxon>
        <taxon>Neopterygii</taxon>
        <taxon>Teleostei</taxon>
        <taxon>Ostariophysi</taxon>
        <taxon>Cypriniformes</taxon>
        <taxon>Cyprinidae</taxon>
        <taxon>Labeoninae</taxon>
        <taxon>Labeonini</taxon>
        <taxon>Cirrhinus</taxon>
    </lineage>
</organism>
<dbReference type="Proteomes" id="UP001558613">
    <property type="component" value="Unassembled WGS sequence"/>
</dbReference>
<dbReference type="EMBL" id="JAYMGO010000023">
    <property type="protein sequence ID" value="KAL1249450.1"/>
    <property type="molecule type" value="Genomic_DNA"/>
</dbReference>
<evidence type="ECO:0000313" key="2">
    <source>
        <dbReference type="Proteomes" id="UP001558613"/>
    </source>
</evidence>
<proteinExistence type="predicted"/>
<name>A0ABR3LAQ3_9TELE</name>
<reference evidence="1 2" key="1">
    <citation type="submission" date="2023-09" db="EMBL/GenBank/DDBJ databases">
        <authorList>
            <person name="Wang M."/>
        </authorList>
    </citation>
    <scope>NUCLEOTIDE SEQUENCE [LARGE SCALE GENOMIC DNA]</scope>
    <source>
        <strain evidence="1">GT-2023</strain>
        <tissue evidence="1">Liver</tissue>
    </source>
</reference>